<dbReference type="GO" id="GO:0016747">
    <property type="term" value="F:acyltransferase activity, transferring groups other than amino-acyl groups"/>
    <property type="evidence" value="ECO:0007669"/>
    <property type="project" value="InterPro"/>
</dbReference>
<dbReference type="Gene3D" id="3.40.630.30">
    <property type="match status" value="1"/>
</dbReference>
<evidence type="ECO:0000259" key="1">
    <source>
        <dbReference type="PROSITE" id="PS51186"/>
    </source>
</evidence>
<dbReference type="AlphaFoldDB" id="A0AAV9HQW0"/>
<sequence>MSQTQETKIYDAAPSWSNFVTVKTTLPRRPFPPNSARQPFHTERLTLRPPTKDDLQFLRRLRTQPEVMQWTAAKRIDNDLAETESRLTPFLTPNDALTYNFAICLKETGEFVGIGGFHNGGFDQGEGKSLFGWPEVGYMFLKEFWGKGFGTEFLKGFKELWSKLERETVEGLRVDERSVVRKADGSAEEVLAALTTDVNGRSQGVLRKCGFEEFARWRDEAEGGTGDVLPSYRWCPLREVRE</sequence>
<reference evidence="2" key="1">
    <citation type="journal article" date="2023" name="Mol. Phylogenet. Evol.">
        <title>Genome-scale phylogeny and comparative genomics of the fungal order Sordariales.</title>
        <authorList>
            <person name="Hensen N."/>
            <person name="Bonometti L."/>
            <person name="Westerberg I."/>
            <person name="Brannstrom I.O."/>
            <person name="Guillou S."/>
            <person name="Cros-Aarteil S."/>
            <person name="Calhoun S."/>
            <person name="Haridas S."/>
            <person name="Kuo A."/>
            <person name="Mondo S."/>
            <person name="Pangilinan J."/>
            <person name="Riley R."/>
            <person name="LaButti K."/>
            <person name="Andreopoulos B."/>
            <person name="Lipzen A."/>
            <person name="Chen C."/>
            <person name="Yan M."/>
            <person name="Daum C."/>
            <person name="Ng V."/>
            <person name="Clum A."/>
            <person name="Steindorff A."/>
            <person name="Ohm R.A."/>
            <person name="Martin F."/>
            <person name="Silar P."/>
            <person name="Natvig D.O."/>
            <person name="Lalanne C."/>
            <person name="Gautier V."/>
            <person name="Ament-Velasquez S.L."/>
            <person name="Kruys A."/>
            <person name="Hutchinson M.I."/>
            <person name="Powell A.J."/>
            <person name="Barry K."/>
            <person name="Miller A.N."/>
            <person name="Grigoriev I.V."/>
            <person name="Debuchy R."/>
            <person name="Gladieux P."/>
            <person name="Hiltunen Thoren M."/>
            <person name="Johannesson H."/>
        </authorList>
    </citation>
    <scope>NUCLEOTIDE SEQUENCE</scope>
    <source>
        <strain evidence="2">PSN324</strain>
    </source>
</reference>
<evidence type="ECO:0000313" key="3">
    <source>
        <dbReference type="Proteomes" id="UP001321749"/>
    </source>
</evidence>
<dbReference type="PANTHER" id="PTHR43792:SF1">
    <property type="entry name" value="N-ACETYLTRANSFERASE DOMAIN-CONTAINING PROTEIN"/>
    <property type="match status" value="1"/>
</dbReference>
<proteinExistence type="predicted"/>
<evidence type="ECO:0000313" key="2">
    <source>
        <dbReference type="EMBL" id="KAK4463137.1"/>
    </source>
</evidence>
<gene>
    <name evidence="2" type="ORF">QBC42DRAFT_296248</name>
</gene>
<dbReference type="InterPro" id="IPR016181">
    <property type="entry name" value="Acyl_CoA_acyltransferase"/>
</dbReference>
<dbReference type="InterPro" id="IPR051531">
    <property type="entry name" value="N-acetyltransferase"/>
</dbReference>
<dbReference type="PROSITE" id="PS51186">
    <property type="entry name" value="GNAT"/>
    <property type="match status" value="1"/>
</dbReference>
<reference evidence="2" key="2">
    <citation type="submission" date="2023-06" db="EMBL/GenBank/DDBJ databases">
        <authorList>
            <consortium name="Lawrence Berkeley National Laboratory"/>
            <person name="Mondo S.J."/>
            <person name="Hensen N."/>
            <person name="Bonometti L."/>
            <person name="Westerberg I."/>
            <person name="Brannstrom I.O."/>
            <person name="Guillou S."/>
            <person name="Cros-Aarteil S."/>
            <person name="Calhoun S."/>
            <person name="Haridas S."/>
            <person name="Kuo A."/>
            <person name="Pangilinan J."/>
            <person name="Riley R."/>
            <person name="Labutti K."/>
            <person name="Andreopoulos B."/>
            <person name="Lipzen A."/>
            <person name="Chen C."/>
            <person name="Yanf M."/>
            <person name="Daum C."/>
            <person name="Ng V."/>
            <person name="Clum A."/>
            <person name="Steindorff A."/>
            <person name="Ohm R."/>
            <person name="Martin F."/>
            <person name="Silar P."/>
            <person name="Natvig D."/>
            <person name="Lalanne C."/>
            <person name="Gautier V."/>
            <person name="Ament-Velasquez S.L."/>
            <person name="Kruys A."/>
            <person name="Hutchinson M.I."/>
            <person name="Powell A.J."/>
            <person name="Barry K."/>
            <person name="Miller A.N."/>
            <person name="Grigoriev I.V."/>
            <person name="Debuchy R."/>
            <person name="Gladieux P."/>
            <person name="Thoren M.H."/>
            <person name="Johannesson H."/>
        </authorList>
    </citation>
    <scope>NUCLEOTIDE SEQUENCE</scope>
    <source>
        <strain evidence="2">PSN324</strain>
    </source>
</reference>
<dbReference type="SUPFAM" id="SSF55729">
    <property type="entry name" value="Acyl-CoA N-acyltransferases (Nat)"/>
    <property type="match status" value="1"/>
</dbReference>
<dbReference type="Pfam" id="PF13302">
    <property type="entry name" value="Acetyltransf_3"/>
    <property type="match status" value="1"/>
</dbReference>
<accession>A0AAV9HQW0</accession>
<feature type="domain" description="N-acetyltransferase" evidence="1">
    <location>
        <begin position="45"/>
        <end position="235"/>
    </location>
</feature>
<dbReference type="EMBL" id="MU864963">
    <property type="protein sequence ID" value="KAK4463137.1"/>
    <property type="molecule type" value="Genomic_DNA"/>
</dbReference>
<organism evidence="2 3">
    <name type="scientific">Cladorrhinum samala</name>
    <dbReference type="NCBI Taxonomy" id="585594"/>
    <lineage>
        <taxon>Eukaryota</taxon>
        <taxon>Fungi</taxon>
        <taxon>Dikarya</taxon>
        <taxon>Ascomycota</taxon>
        <taxon>Pezizomycotina</taxon>
        <taxon>Sordariomycetes</taxon>
        <taxon>Sordariomycetidae</taxon>
        <taxon>Sordariales</taxon>
        <taxon>Podosporaceae</taxon>
        <taxon>Cladorrhinum</taxon>
    </lineage>
</organism>
<name>A0AAV9HQW0_9PEZI</name>
<keyword evidence="3" id="KW-1185">Reference proteome</keyword>
<dbReference type="PANTHER" id="PTHR43792">
    <property type="entry name" value="GNAT FAMILY, PUTATIVE (AFU_ORTHOLOGUE AFUA_3G00765)-RELATED-RELATED"/>
    <property type="match status" value="1"/>
</dbReference>
<dbReference type="InterPro" id="IPR000182">
    <property type="entry name" value="GNAT_dom"/>
</dbReference>
<protein>
    <submittedName>
        <fullName evidence="2">GNAT domain-containing protein</fullName>
    </submittedName>
</protein>
<dbReference type="Proteomes" id="UP001321749">
    <property type="component" value="Unassembled WGS sequence"/>
</dbReference>
<comment type="caution">
    <text evidence="2">The sequence shown here is derived from an EMBL/GenBank/DDBJ whole genome shotgun (WGS) entry which is preliminary data.</text>
</comment>